<dbReference type="Proteomes" id="UP000536773">
    <property type="component" value="Unassembled WGS sequence"/>
</dbReference>
<name>A0A1M6N6Q9_MEGEL</name>
<sequence length="492" mass="57346">MNPYAEVLKQLLQYTETKYTTLSQAIDYDMSYISKWVNGARLPASRHADRIHEDMARFFADTAQKQHQEDDLNRIFSFADDGQDLAFHLYGLLSQAYRQAQIKTGKNENRDQAIHFYAGRADCHTALRQLLHQYIEGLPSQGMLVMTGQFHVLDQNGIWQILEECHNDHWSCDVHLGLKMDVFAAHMPQSVSSLYQCLDHLLTYNFTMHEINHESYRNIIVLKDAFAYLYYVDGDDYIDMCLTITDPVQVREIYKKCCAYMMVQPVLMEPRQTLGMERFGYRDIFFTSNKYLFFLTNGLEFLLPDEVYTSLCQLVDKGKYPNATKEWVRRIQYIWYRIIEQGRMKIIMPKNSIIRYLETGCFYLTDMNYQMTPDERKAQLNLIVEKMKQNPAITCGILLPAPGESSYTNFSNLAFYGNYTSAFLKKNTHHILPQTKPIYLLNNPQLITCMHEFFDDLSRSPQYKGFSAENVDALRGLIMPLMTVLTEENGDA</sequence>
<dbReference type="EMBL" id="CP027569">
    <property type="protein sequence ID" value="AVO27588.1"/>
    <property type="molecule type" value="Genomic_DNA"/>
</dbReference>
<proteinExistence type="predicted"/>
<evidence type="ECO:0000313" key="2">
    <source>
        <dbReference type="EMBL" id="NMK38759.1"/>
    </source>
</evidence>
<evidence type="ECO:0000313" key="3">
    <source>
        <dbReference type="Proteomes" id="UP000238358"/>
    </source>
</evidence>
<evidence type="ECO:0000313" key="4">
    <source>
        <dbReference type="Proteomes" id="UP000536773"/>
    </source>
</evidence>
<reference evidence="2 4" key="2">
    <citation type="submission" date="2020-04" db="EMBL/GenBank/DDBJ databases">
        <authorList>
            <person name="Hitch T.C.A."/>
            <person name="Wylensek D."/>
            <person name="Clavel T."/>
        </authorList>
    </citation>
    <scope>NUCLEOTIDE SEQUENCE [LARGE SCALE GENOMIC DNA]</scope>
    <source>
        <strain evidence="2 4">WCA-386-APC-2A</strain>
    </source>
</reference>
<accession>A0A1M6N6Q9</accession>
<protein>
    <submittedName>
        <fullName evidence="2">Uncharacterized protein</fullName>
    </submittedName>
</protein>
<dbReference type="EMBL" id="JABBJH010000005">
    <property type="protein sequence ID" value="NMK38759.1"/>
    <property type="molecule type" value="Genomic_DNA"/>
</dbReference>
<dbReference type="AlphaFoldDB" id="A0A1M6N6Q9"/>
<gene>
    <name evidence="1" type="ORF">C6Y28_08220</name>
    <name evidence="2" type="ORF">HG933_05125</name>
</gene>
<dbReference type="OrthoDB" id="1783193at2"/>
<evidence type="ECO:0000313" key="1">
    <source>
        <dbReference type="EMBL" id="AVO27588.1"/>
    </source>
</evidence>
<reference evidence="1 3" key="1">
    <citation type="journal article" date="2018" name="Genome Announc.">
        <title>Complete genomes of two Megasphaera elsdenii strains, NCIMB 702410 and ATCC 25940.</title>
        <authorList>
            <person name="Hatmaker E.A."/>
            <person name="O'Dell K."/>
            <person name="Riley L.A."/>
            <person name="Klingeman D.M."/>
            <person name="Guss A.M."/>
        </authorList>
    </citation>
    <scope>NUCLEOTIDE SEQUENCE [LARGE SCALE GENOMIC DNA]</scope>
    <source>
        <strain evidence="1 3">NCIMB702410</strain>
    </source>
</reference>
<dbReference type="Proteomes" id="UP000238358">
    <property type="component" value="Chromosome"/>
</dbReference>
<dbReference type="RefSeq" id="WP_022496980.1">
    <property type="nucleotide sequence ID" value="NZ_CALDUZ010000052.1"/>
</dbReference>
<organism evidence="2 4">
    <name type="scientific">Megasphaera elsdenii</name>
    <dbReference type="NCBI Taxonomy" id="907"/>
    <lineage>
        <taxon>Bacteria</taxon>
        <taxon>Bacillati</taxon>
        <taxon>Bacillota</taxon>
        <taxon>Negativicutes</taxon>
        <taxon>Veillonellales</taxon>
        <taxon>Veillonellaceae</taxon>
        <taxon>Megasphaera</taxon>
    </lineage>
</organism>